<gene>
    <name evidence="1" type="ORF">FPZ52_05730</name>
</gene>
<dbReference type="OrthoDB" id="4405067at2"/>
<proteinExistence type="predicted"/>
<protein>
    <recommendedName>
        <fullName evidence="3">Glycosyl transferase family 2</fullName>
    </recommendedName>
</protein>
<evidence type="ECO:0000313" key="1">
    <source>
        <dbReference type="EMBL" id="QDY69182.1"/>
    </source>
</evidence>
<evidence type="ECO:0008006" key="3">
    <source>
        <dbReference type="Google" id="ProtNLM"/>
    </source>
</evidence>
<dbReference type="Proteomes" id="UP000318483">
    <property type="component" value="Chromosome"/>
</dbReference>
<dbReference type="KEGG" id="lit:FPZ52_05730"/>
<dbReference type="EMBL" id="CP042261">
    <property type="protein sequence ID" value="QDY69182.1"/>
    <property type="molecule type" value="Genomic_DNA"/>
</dbReference>
<sequence>MTMAATSVVSLTGFILPESASLRRDHVRSEDRRTEHYLERFDSTTLFYDCVYLQDEGAYVFTAPRFLNLWKPFTEGLKIDGQAPRRFNRRTWLRCEQVTVPSARGELTLDLEGKTYALASRTGTADAFAGLNCLLAVNKNNKLNWIRDWADYYVREHGLQAVALFDNGSTDYTPEDIVETLSGVSGLSAVQIHSAPFPYGPTDRGARFDVSPRFFQSAMLNIARRDALSAARAVLSVDIDEIVRKHGDASVFDLAARHPLGMVTVHGSWVYPPADVDGPVDQGVHVYRRVPDRKCNRKWCMTPDGLMSRFGWAVHQIGGVAQNLFTNTSKVSLLHCKGTSTGWKKKRFDMPEKIKKDPDLVDFMAKNFPLAEGTE</sequence>
<organism evidence="1 2">
    <name type="scientific">Qingshengfaniella alkalisoli</name>
    <dbReference type="NCBI Taxonomy" id="2599296"/>
    <lineage>
        <taxon>Bacteria</taxon>
        <taxon>Pseudomonadati</taxon>
        <taxon>Pseudomonadota</taxon>
        <taxon>Alphaproteobacteria</taxon>
        <taxon>Rhodobacterales</taxon>
        <taxon>Paracoccaceae</taxon>
        <taxon>Qingshengfaniella</taxon>
    </lineage>
</organism>
<name>A0A5B8ISJ1_9RHOB</name>
<dbReference type="AlphaFoldDB" id="A0A5B8ISJ1"/>
<reference evidence="1 2" key="1">
    <citation type="submission" date="2019-07" db="EMBL/GenBank/DDBJ databases">
        <title>Litoreibacter alkalisoli sp. nov., isolated from saline-alkaline soil.</title>
        <authorList>
            <person name="Wang S."/>
            <person name="Xu L."/>
            <person name="Xing Y.-T."/>
            <person name="Sun J.-Q."/>
        </authorList>
    </citation>
    <scope>NUCLEOTIDE SEQUENCE [LARGE SCALE GENOMIC DNA]</scope>
    <source>
        <strain evidence="1 2">LN3S51</strain>
    </source>
</reference>
<dbReference type="RefSeq" id="WP_146364555.1">
    <property type="nucleotide sequence ID" value="NZ_CP042261.1"/>
</dbReference>
<evidence type="ECO:0000313" key="2">
    <source>
        <dbReference type="Proteomes" id="UP000318483"/>
    </source>
</evidence>
<accession>A0A5B8ISJ1</accession>
<keyword evidence="2" id="KW-1185">Reference proteome</keyword>